<dbReference type="AlphaFoldDB" id="A0A7C4XNE1"/>
<keyword evidence="2 5" id="KW-0645">Protease</keyword>
<dbReference type="FunFam" id="3.30.750.44:FF:000001">
    <property type="entry name" value="S41 family peptidase"/>
    <property type="match status" value="1"/>
</dbReference>
<keyword evidence="4 5" id="KW-0720">Serine protease</keyword>
<dbReference type="InterPro" id="IPR005151">
    <property type="entry name" value="Tail-specific_protease"/>
</dbReference>
<comment type="similarity">
    <text evidence="1 5">Belongs to the peptidase S41A family.</text>
</comment>
<dbReference type="GO" id="GO:0004175">
    <property type="term" value="F:endopeptidase activity"/>
    <property type="evidence" value="ECO:0007669"/>
    <property type="project" value="TreeGrafter"/>
</dbReference>
<dbReference type="PROSITE" id="PS50106">
    <property type="entry name" value="PDZ"/>
    <property type="match status" value="1"/>
</dbReference>
<name>A0A7C4XNE1_UNCW3</name>
<gene>
    <name evidence="8" type="ORF">ENV60_08725</name>
</gene>
<evidence type="ECO:0000256" key="5">
    <source>
        <dbReference type="RuleBase" id="RU004404"/>
    </source>
</evidence>
<dbReference type="SMART" id="SM00228">
    <property type="entry name" value="PDZ"/>
    <property type="match status" value="1"/>
</dbReference>
<organism evidence="8">
    <name type="scientific">candidate division WOR-3 bacterium</name>
    <dbReference type="NCBI Taxonomy" id="2052148"/>
    <lineage>
        <taxon>Bacteria</taxon>
        <taxon>Bacteria division WOR-3</taxon>
    </lineage>
</organism>
<dbReference type="SMART" id="SM00245">
    <property type="entry name" value="TSPc"/>
    <property type="match status" value="1"/>
</dbReference>
<evidence type="ECO:0000256" key="2">
    <source>
        <dbReference type="ARBA" id="ARBA00022670"/>
    </source>
</evidence>
<sequence length="526" mass="58757">MPTPQGRNSPKFNKVVFSHILLPLIIISLISGFLLVQKVWARPDTYTLLRIFNKVLKDIEDNYVDEVDSDSLIKGAIDGMIESLKDPHTDYLTKEEYEQLRISTEGEFGGIGAQIGKRDDKIVVVSPLEGTPAYRAGLLPGDAIIMVDSVPTKGKSVDVVVKEIRGTPGTKVLLTISREGIPEPFTVEIIRAVIKLDAVPYYGMVDDDIGYIYLANFSRTADSELKKGLDSLFALGAKKIIFDLRGNSGGLLQEGVGVSELFLSKDKDIVTTRGRREPPRVFKSQKVYSYGEFPMITLVNQGSASASEIVAGALQDWDRSLILGTNTFGKGSVQNVIPLEDGGALKLTTARWYTPSGRCIDKPFLGEETTTVQTVKLDTTKENIFITLNLKRKVYGRGGITPDIAFEPPKPTKLETEIWTKGYYFDFAVDYTKNHKGIDKNFEVDKEVLNSFAAYLRKKNLEFTDAQFDSAKTAIAQQLKQEIFLTLFGQKEMYRLRVGYDPMVKKAKELLKEVKSQKDLFRLTKK</sequence>
<evidence type="ECO:0000259" key="7">
    <source>
        <dbReference type="PROSITE" id="PS50106"/>
    </source>
</evidence>
<dbReference type="Gene3D" id="2.30.42.10">
    <property type="match status" value="1"/>
</dbReference>
<dbReference type="PANTHER" id="PTHR32060">
    <property type="entry name" value="TAIL-SPECIFIC PROTEASE"/>
    <property type="match status" value="1"/>
</dbReference>
<dbReference type="InterPro" id="IPR029045">
    <property type="entry name" value="ClpP/crotonase-like_dom_sf"/>
</dbReference>
<dbReference type="GO" id="GO:0006508">
    <property type="term" value="P:proteolysis"/>
    <property type="evidence" value="ECO:0007669"/>
    <property type="project" value="UniProtKB-KW"/>
</dbReference>
<dbReference type="GO" id="GO:0008236">
    <property type="term" value="F:serine-type peptidase activity"/>
    <property type="evidence" value="ECO:0007669"/>
    <property type="project" value="UniProtKB-KW"/>
</dbReference>
<dbReference type="Gene3D" id="3.90.226.10">
    <property type="entry name" value="2-enoyl-CoA Hydratase, Chain A, domain 1"/>
    <property type="match status" value="1"/>
</dbReference>
<dbReference type="InterPro" id="IPR041489">
    <property type="entry name" value="PDZ_6"/>
</dbReference>
<evidence type="ECO:0000256" key="4">
    <source>
        <dbReference type="ARBA" id="ARBA00022825"/>
    </source>
</evidence>
<dbReference type="SUPFAM" id="SSF52096">
    <property type="entry name" value="ClpP/crotonase"/>
    <property type="match status" value="1"/>
</dbReference>
<dbReference type="Pfam" id="PF22694">
    <property type="entry name" value="CtpB_N-like"/>
    <property type="match status" value="1"/>
</dbReference>
<dbReference type="PANTHER" id="PTHR32060:SF30">
    <property type="entry name" value="CARBOXY-TERMINAL PROCESSING PROTEASE CTPA"/>
    <property type="match status" value="1"/>
</dbReference>
<keyword evidence="3 5" id="KW-0378">Hydrolase</keyword>
<reference evidence="8" key="1">
    <citation type="journal article" date="2020" name="mSystems">
        <title>Genome- and Community-Level Interaction Insights into Carbon Utilization and Element Cycling Functions of Hydrothermarchaeota in Hydrothermal Sediment.</title>
        <authorList>
            <person name="Zhou Z."/>
            <person name="Liu Y."/>
            <person name="Xu W."/>
            <person name="Pan J."/>
            <person name="Luo Z.H."/>
            <person name="Li M."/>
        </authorList>
    </citation>
    <scope>NUCLEOTIDE SEQUENCE [LARGE SCALE GENOMIC DNA]</scope>
    <source>
        <strain evidence="8">SpSt-774</strain>
    </source>
</reference>
<dbReference type="InterPro" id="IPR055210">
    <property type="entry name" value="CtpA/B_N"/>
</dbReference>
<dbReference type="Pfam" id="PF17820">
    <property type="entry name" value="PDZ_6"/>
    <property type="match status" value="1"/>
</dbReference>
<evidence type="ECO:0000256" key="3">
    <source>
        <dbReference type="ARBA" id="ARBA00022801"/>
    </source>
</evidence>
<feature type="domain" description="PDZ" evidence="7">
    <location>
        <begin position="97"/>
        <end position="179"/>
    </location>
</feature>
<keyword evidence="6" id="KW-1133">Transmembrane helix</keyword>
<protein>
    <submittedName>
        <fullName evidence="8">S41 family peptidase</fullName>
    </submittedName>
</protein>
<dbReference type="SUPFAM" id="SSF50156">
    <property type="entry name" value="PDZ domain-like"/>
    <property type="match status" value="1"/>
</dbReference>
<proteinExistence type="inferred from homology"/>
<dbReference type="CDD" id="cd07560">
    <property type="entry name" value="Peptidase_S41_CPP"/>
    <property type="match status" value="1"/>
</dbReference>
<keyword evidence="6" id="KW-0472">Membrane</keyword>
<keyword evidence="6" id="KW-0812">Transmembrane</keyword>
<dbReference type="GO" id="GO:0007165">
    <property type="term" value="P:signal transduction"/>
    <property type="evidence" value="ECO:0007669"/>
    <property type="project" value="TreeGrafter"/>
</dbReference>
<evidence type="ECO:0000256" key="1">
    <source>
        <dbReference type="ARBA" id="ARBA00009179"/>
    </source>
</evidence>
<dbReference type="Gene3D" id="3.30.750.44">
    <property type="match status" value="1"/>
</dbReference>
<dbReference type="FunFam" id="2.30.42.10:FF:000063">
    <property type="entry name" value="Peptidase, S41 family"/>
    <property type="match status" value="1"/>
</dbReference>
<evidence type="ECO:0000313" key="8">
    <source>
        <dbReference type="EMBL" id="HGV98360.1"/>
    </source>
</evidence>
<accession>A0A7C4XNE1</accession>
<comment type="caution">
    <text evidence="8">The sequence shown here is derived from an EMBL/GenBank/DDBJ whole genome shotgun (WGS) entry which is preliminary data.</text>
</comment>
<dbReference type="CDD" id="cd06782">
    <property type="entry name" value="cpPDZ_CPP-like"/>
    <property type="match status" value="1"/>
</dbReference>
<dbReference type="GO" id="GO:0030288">
    <property type="term" value="C:outer membrane-bounded periplasmic space"/>
    <property type="evidence" value="ECO:0007669"/>
    <property type="project" value="TreeGrafter"/>
</dbReference>
<feature type="transmembrane region" description="Helical" evidence="6">
    <location>
        <begin position="20"/>
        <end position="41"/>
    </location>
</feature>
<dbReference type="EMBL" id="DTGZ01000165">
    <property type="protein sequence ID" value="HGV98360.1"/>
    <property type="molecule type" value="Genomic_DNA"/>
</dbReference>
<dbReference type="InterPro" id="IPR036034">
    <property type="entry name" value="PDZ_sf"/>
</dbReference>
<evidence type="ECO:0000256" key="6">
    <source>
        <dbReference type="SAM" id="Phobius"/>
    </source>
</evidence>
<dbReference type="NCBIfam" id="TIGR00225">
    <property type="entry name" value="prc"/>
    <property type="match status" value="1"/>
</dbReference>
<dbReference type="Pfam" id="PF03572">
    <property type="entry name" value="Peptidase_S41"/>
    <property type="match status" value="1"/>
</dbReference>
<dbReference type="InterPro" id="IPR001478">
    <property type="entry name" value="PDZ"/>
</dbReference>
<dbReference type="InterPro" id="IPR004447">
    <property type="entry name" value="Peptidase_S41A"/>
</dbReference>